<dbReference type="GO" id="GO:0016491">
    <property type="term" value="F:oxidoreductase activity"/>
    <property type="evidence" value="ECO:0007669"/>
    <property type="project" value="UniProtKB-KW"/>
</dbReference>
<evidence type="ECO:0000256" key="9">
    <source>
        <dbReference type="ARBA" id="ARBA00023136"/>
    </source>
</evidence>
<dbReference type="GO" id="GO:0051537">
    <property type="term" value="F:2 iron, 2 sulfur cluster binding"/>
    <property type="evidence" value="ECO:0007669"/>
    <property type="project" value="UniProtKB-KW"/>
</dbReference>
<keyword evidence="4" id="KW-0479">Metal-binding</keyword>
<feature type="domain" description="Rieske" evidence="10">
    <location>
        <begin position="753"/>
        <end position="865"/>
    </location>
</feature>
<gene>
    <name evidence="11" type="primary">PAO</name>
    <name evidence="11" type="ORF">AK812_SmicGene9588</name>
</gene>
<evidence type="ECO:0000256" key="1">
    <source>
        <dbReference type="ARBA" id="ARBA00004370"/>
    </source>
</evidence>
<dbReference type="OrthoDB" id="426882at2759"/>
<dbReference type="Gene3D" id="2.102.10.10">
    <property type="entry name" value="Rieske [2Fe-2S] iron-sulphur domain"/>
    <property type="match status" value="1"/>
</dbReference>
<dbReference type="GO" id="GO:0016020">
    <property type="term" value="C:membrane"/>
    <property type="evidence" value="ECO:0007669"/>
    <property type="project" value="UniProtKB-SubCell"/>
</dbReference>
<keyword evidence="9" id="KW-0472">Membrane</keyword>
<name>A0A1Q9EI91_SYMMI</name>
<reference evidence="11 12" key="1">
    <citation type="submission" date="2016-02" db="EMBL/GenBank/DDBJ databases">
        <title>Genome analysis of coral dinoflagellate symbionts highlights evolutionary adaptations to a symbiotic lifestyle.</title>
        <authorList>
            <person name="Aranda M."/>
            <person name="Li Y."/>
            <person name="Liew Y.J."/>
            <person name="Baumgarten S."/>
            <person name="Simakov O."/>
            <person name="Wilson M."/>
            <person name="Piel J."/>
            <person name="Ashoor H."/>
            <person name="Bougouffa S."/>
            <person name="Bajic V.B."/>
            <person name="Ryu T."/>
            <person name="Ravasi T."/>
            <person name="Bayer T."/>
            <person name="Micklem G."/>
            <person name="Kim H."/>
            <person name="Bhak J."/>
            <person name="Lajeunesse T.C."/>
            <person name="Voolstra C.R."/>
        </authorList>
    </citation>
    <scope>NUCLEOTIDE SEQUENCE [LARGE SCALE GENOMIC DNA]</scope>
    <source>
        <strain evidence="11 12">CCMP2467</strain>
    </source>
</reference>
<dbReference type="SUPFAM" id="SSF50022">
    <property type="entry name" value="ISP domain"/>
    <property type="match status" value="1"/>
</dbReference>
<protein>
    <submittedName>
        <fullName evidence="11">Pheophorbide a oxygenase, chloroplastic</fullName>
    </submittedName>
</protein>
<keyword evidence="12" id="KW-1185">Reference proteome</keyword>
<evidence type="ECO:0000313" key="11">
    <source>
        <dbReference type="EMBL" id="OLQ07087.1"/>
    </source>
</evidence>
<dbReference type="SUPFAM" id="SSF55961">
    <property type="entry name" value="Bet v1-like"/>
    <property type="match status" value="1"/>
</dbReference>
<evidence type="ECO:0000259" key="10">
    <source>
        <dbReference type="PROSITE" id="PS51296"/>
    </source>
</evidence>
<keyword evidence="2" id="KW-0812">Transmembrane</keyword>
<dbReference type="InterPro" id="IPR050584">
    <property type="entry name" value="Cholesterol_7-desaturase"/>
</dbReference>
<evidence type="ECO:0000313" key="12">
    <source>
        <dbReference type="Proteomes" id="UP000186817"/>
    </source>
</evidence>
<dbReference type="PANTHER" id="PTHR21266">
    <property type="entry name" value="IRON-SULFUR DOMAIN CONTAINING PROTEIN"/>
    <property type="match status" value="1"/>
</dbReference>
<dbReference type="PANTHER" id="PTHR21266:SF32">
    <property type="entry name" value="CHOLESTEROL 7-DESATURASE NVD"/>
    <property type="match status" value="1"/>
</dbReference>
<comment type="subcellular location">
    <subcellularLocation>
        <location evidence="1">Membrane</location>
    </subcellularLocation>
</comment>
<evidence type="ECO:0000256" key="2">
    <source>
        <dbReference type="ARBA" id="ARBA00022692"/>
    </source>
</evidence>
<keyword evidence="3" id="KW-0001">2Fe-2S</keyword>
<evidence type="ECO:0000256" key="4">
    <source>
        <dbReference type="ARBA" id="ARBA00022723"/>
    </source>
</evidence>
<sequence length="1248" mass="138109">MGIAAYTCRGFFLDICCGANAPLSESLRKSGIQCVCVDALGSEPLDLLYSRLKLRIGGPRAIRSPDFLNGFPDNTHEQQQRVEVSQKLMYRSVCILRAVFALGGHASPEQPTNSMAWLEPFVQDFLSELQASLSVIPACSVGVDVAKQWLFASSFAPIQQLAGTCSHKGQHQSVIGTRDEQRHFLSQRTAEYPSALASRYSNIVFPLFEGHRIHECSSFCALSFALQCMPRKERTAPPFGAQDGGGIYSTPDWSYGPEEETAWLQQSFKRFSDKRSTSQDWDFSVPPGQPYCLSALSRLSHLIADKDTSLFPALMQGVPTGFDKDIPRSHTLRPRRESGVDEGHELLICEGNWKGAEEDPALLQQLIDEELEAGYLEVIPDLETAFRRWGKERVAVGKVNIVKAPGRSPRLVVDNSICNTNHCCHVPEQFSMPSLQDIQSSFPLREDNEEVQGFSLDVKGAHKTSRVREQDIGLLGIRQQDDLVKVPVSTKRIWMRVADPTSSRRKLCPDSVEVLRFFQHLSSVEWRPRPLRPPALVVMESAADAFGKGNNCGIGGWLRFPSGRMVWFSQLFEVHHFTALGIPVQSNANLDISSFETLAQCFVLLAFWKCSGAGRLALKLPALSDNSGAEAVCNKLYTSKTPLNLFVRKLCMWSALSGISLECSHIAGEKNDDADFLSRWDGNASTLPSHFRSEDRFPVDLPAFWNVKFSVSLFPQASAALGEKEIQVVAPKPSSPTEDRTEPKPHFDWDKQWYPIFPTSMLKTSGPEPFKLLGRDLVLWKDGDGEWRCADGICPHRLAPLAHGRVTPDGQLMCRYHGWTFNGDGSCAKVPMAAGDARAESKLIGASCSKLKSYPTKVVKGLLFVWPHSESDDEAGRKNPFVAEELDDSPNWSVFDAPASWRVWLEQSWDPSHAPFLHQYALPNFAPELAVAMEPFDVEDLGDDGLSASHGGYMQSNQGMKAFRRFGPPCANSTNYVYPDGRTIGFNFYFVPTEPGKVRQITTSYFVPAPTDAGEDSGLQGNMMQMSKVVLRGRTVGNIEEKREGIVTRMSKSIRRRWPQLDRIEQGLKSWKLMQGLIGDQDNTVLSFQDSVGLPAVRNKYFREARTSEKFGGPPSEYLLETSADELVARFDAWVAARGGGPFGEHGLESHSPGVFDRWEAHTRFSKDAQAALAFLSGAADCLESRVVPACLLVAGLCMACGLTRISGLPTLAAAAGIFAKTRLRKHAQGFLSGLPAAPGLPLRKLWE</sequence>
<evidence type="ECO:0000256" key="3">
    <source>
        <dbReference type="ARBA" id="ARBA00022714"/>
    </source>
</evidence>
<dbReference type="Pfam" id="PF00355">
    <property type="entry name" value="Rieske"/>
    <property type="match status" value="1"/>
</dbReference>
<dbReference type="InterPro" id="IPR017941">
    <property type="entry name" value="Rieske_2Fe-2S"/>
</dbReference>
<evidence type="ECO:0000256" key="6">
    <source>
        <dbReference type="ARBA" id="ARBA00023002"/>
    </source>
</evidence>
<dbReference type="GO" id="GO:0005737">
    <property type="term" value="C:cytoplasm"/>
    <property type="evidence" value="ECO:0007669"/>
    <property type="project" value="TreeGrafter"/>
</dbReference>
<proteinExistence type="predicted"/>
<dbReference type="EMBL" id="LSRX01000147">
    <property type="protein sequence ID" value="OLQ07087.1"/>
    <property type="molecule type" value="Genomic_DNA"/>
</dbReference>
<keyword evidence="5" id="KW-1133">Transmembrane helix</keyword>
<organism evidence="11 12">
    <name type="scientific">Symbiodinium microadriaticum</name>
    <name type="common">Dinoflagellate</name>
    <name type="synonym">Zooxanthella microadriatica</name>
    <dbReference type="NCBI Taxonomy" id="2951"/>
    <lineage>
        <taxon>Eukaryota</taxon>
        <taxon>Sar</taxon>
        <taxon>Alveolata</taxon>
        <taxon>Dinophyceae</taxon>
        <taxon>Suessiales</taxon>
        <taxon>Symbiodiniaceae</taxon>
        <taxon>Symbiodinium</taxon>
    </lineage>
</organism>
<evidence type="ECO:0000256" key="8">
    <source>
        <dbReference type="ARBA" id="ARBA00023014"/>
    </source>
</evidence>
<keyword evidence="8" id="KW-0411">Iron-sulfur</keyword>
<dbReference type="GO" id="GO:0046872">
    <property type="term" value="F:metal ion binding"/>
    <property type="evidence" value="ECO:0007669"/>
    <property type="project" value="UniProtKB-KW"/>
</dbReference>
<keyword evidence="6" id="KW-0560">Oxidoreductase</keyword>
<dbReference type="AlphaFoldDB" id="A0A1Q9EI91"/>
<keyword evidence="7" id="KW-0408">Iron</keyword>
<dbReference type="InterPro" id="IPR036922">
    <property type="entry name" value="Rieske_2Fe-2S_sf"/>
</dbReference>
<comment type="caution">
    <text evidence="11">The sequence shown here is derived from an EMBL/GenBank/DDBJ whole genome shotgun (WGS) entry which is preliminary data.</text>
</comment>
<accession>A0A1Q9EI91</accession>
<evidence type="ECO:0000256" key="7">
    <source>
        <dbReference type="ARBA" id="ARBA00023004"/>
    </source>
</evidence>
<dbReference type="PROSITE" id="PS51296">
    <property type="entry name" value="RIESKE"/>
    <property type="match status" value="1"/>
</dbReference>
<evidence type="ECO:0000256" key="5">
    <source>
        <dbReference type="ARBA" id="ARBA00022989"/>
    </source>
</evidence>
<dbReference type="Proteomes" id="UP000186817">
    <property type="component" value="Unassembled WGS sequence"/>
</dbReference>